<accession>A0A061GSG3</accession>
<name>A0A061GSG3_THECC</name>
<dbReference type="InterPro" id="IPR036691">
    <property type="entry name" value="Endo/exonu/phosph_ase_sf"/>
</dbReference>
<protein>
    <submittedName>
        <fullName evidence="1">Uncharacterized protein</fullName>
    </submittedName>
</protein>
<reference evidence="1 2" key="1">
    <citation type="journal article" date="2013" name="Genome Biol.">
        <title>The genome sequence of the most widely cultivated cacao type and its use to identify candidate genes regulating pod color.</title>
        <authorList>
            <person name="Motamayor J.C."/>
            <person name="Mockaitis K."/>
            <person name="Schmutz J."/>
            <person name="Haiminen N."/>
            <person name="Iii D.L."/>
            <person name="Cornejo O."/>
            <person name="Findley S.D."/>
            <person name="Zheng P."/>
            <person name="Utro F."/>
            <person name="Royaert S."/>
            <person name="Saski C."/>
            <person name="Jenkins J."/>
            <person name="Podicheti R."/>
            <person name="Zhao M."/>
            <person name="Scheffler B.E."/>
            <person name="Stack J.C."/>
            <person name="Feltus F.A."/>
            <person name="Mustiga G.M."/>
            <person name="Amores F."/>
            <person name="Phillips W."/>
            <person name="Marelli J.P."/>
            <person name="May G.D."/>
            <person name="Shapiro H."/>
            <person name="Ma J."/>
            <person name="Bustamante C.D."/>
            <person name="Schnell R.J."/>
            <person name="Main D."/>
            <person name="Gilbert D."/>
            <person name="Parida L."/>
            <person name="Kuhn D.N."/>
        </authorList>
    </citation>
    <scope>NUCLEOTIDE SEQUENCE [LARGE SCALE GENOMIC DNA]</scope>
    <source>
        <strain evidence="2">cv. Matina 1-6</strain>
    </source>
</reference>
<dbReference type="EMBL" id="CM001887">
    <property type="protein sequence ID" value="EOY32451.1"/>
    <property type="molecule type" value="Genomic_DNA"/>
</dbReference>
<dbReference type="HOGENOM" id="CLU_1838789_0_0_1"/>
<dbReference type="SUPFAM" id="SSF56219">
    <property type="entry name" value="DNase I-like"/>
    <property type="match status" value="1"/>
</dbReference>
<keyword evidence="2" id="KW-1185">Reference proteome</keyword>
<evidence type="ECO:0000313" key="2">
    <source>
        <dbReference type="Proteomes" id="UP000026915"/>
    </source>
</evidence>
<sequence length="140" mass="16177">MLWTDLVALKAQIHEPWILCGDFNVAFKMNERHGAPVTLYEIATFKAGVKEIDRVPTSGGAEFDWVCNIKGKNAIYEVFRDTFVFILSYLWRDRNKFVFEQKNLCVQANVGVIVLAIHMRSAAAKNFIREHVSTYLDRFM</sequence>
<organism evidence="1 2">
    <name type="scientific">Theobroma cacao</name>
    <name type="common">Cacao</name>
    <name type="synonym">Cocoa</name>
    <dbReference type="NCBI Taxonomy" id="3641"/>
    <lineage>
        <taxon>Eukaryota</taxon>
        <taxon>Viridiplantae</taxon>
        <taxon>Streptophyta</taxon>
        <taxon>Embryophyta</taxon>
        <taxon>Tracheophyta</taxon>
        <taxon>Spermatophyta</taxon>
        <taxon>Magnoliopsida</taxon>
        <taxon>eudicotyledons</taxon>
        <taxon>Gunneridae</taxon>
        <taxon>Pentapetalae</taxon>
        <taxon>rosids</taxon>
        <taxon>malvids</taxon>
        <taxon>Malvales</taxon>
        <taxon>Malvaceae</taxon>
        <taxon>Byttnerioideae</taxon>
        <taxon>Theobroma</taxon>
    </lineage>
</organism>
<dbReference type="AlphaFoldDB" id="A0A061GSG3"/>
<proteinExistence type="predicted"/>
<evidence type="ECO:0000313" key="1">
    <source>
        <dbReference type="EMBL" id="EOY32451.1"/>
    </source>
</evidence>
<dbReference type="Proteomes" id="UP000026915">
    <property type="component" value="Chromosome 9"/>
</dbReference>
<dbReference type="InParanoid" id="A0A061GSG3"/>
<gene>
    <name evidence="1" type="ORF">TCM_040389</name>
</gene>
<dbReference type="Gramene" id="EOY32451">
    <property type="protein sequence ID" value="EOY32451"/>
    <property type="gene ID" value="TCM_040389"/>
</dbReference>